<feature type="transmembrane region" description="Helical" evidence="7">
    <location>
        <begin position="101"/>
        <end position="118"/>
    </location>
</feature>
<keyword evidence="5 7" id="KW-0472">Membrane</keyword>
<feature type="transmembrane region" description="Helical" evidence="7">
    <location>
        <begin position="60"/>
        <end position="81"/>
    </location>
</feature>
<keyword evidence="8" id="KW-1185">Reference proteome</keyword>
<dbReference type="AlphaFoldDB" id="A0A7E4ZUE5"/>
<organism evidence="8 9">
    <name type="scientific">Panagrellus redivivus</name>
    <name type="common">Microworm</name>
    <dbReference type="NCBI Taxonomy" id="6233"/>
    <lineage>
        <taxon>Eukaryota</taxon>
        <taxon>Metazoa</taxon>
        <taxon>Ecdysozoa</taxon>
        <taxon>Nematoda</taxon>
        <taxon>Chromadorea</taxon>
        <taxon>Rhabditida</taxon>
        <taxon>Tylenchina</taxon>
        <taxon>Panagrolaimomorpha</taxon>
        <taxon>Panagrolaimoidea</taxon>
        <taxon>Panagrolaimidae</taxon>
        <taxon>Panagrellus</taxon>
    </lineage>
</organism>
<comment type="similarity">
    <text evidence="2">Belongs to the TMEM151 family.</text>
</comment>
<sequence>MQRRKGHYSIFGTTYLAGSGVQFVALAARDAMYSFEVEMEQRPSRLSLLRLIRHHFHWKCLLSTLLVLLCIAYAIWCHITAAAYAGTPIIHKYAHGPCSQGYNFIPIALGLLLYLIYLTECWQARSKYTDIVMTSATEANQYVSKLRAATPIVWWKSVCYHYLRRSRQVTRYRNGDAVTATQIYYERVNSHTSGNVFMFDVCGVKDISKPLTHLEDYPVVRMRFSKGFVFACVQAANEFEEQRTRFFNENESRDDYMEVREGLDLVETPFIENMIVYTKSGKKPPWYLRTWVYWLFSGLLMSWCIRMIAELCTAHVHYQATKLFGTSYLSPSSINYTGPLTRSETIESTELERAIRENYLIVPSYSEAVLLDPLASGNNNFLLPHLRHRIDASGPISNEHVITNYGAVGGIPRRVTPNSNVNPPPTFSSMIRPSPRSKSMCFTPENPPGRPPVLPSYNNQLNQALPRPRDLALKSISTKSSSGPTRSISIAGFGTTSWSSGYYSQSATPLAVVDERRPLIEPMTIQPPPNEPPPSYEVALRMCAPIYSRLRQSANSISSLLNSLSRSNSKDLRQYSFDGQQPPP</sequence>
<dbReference type="Proteomes" id="UP000492821">
    <property type="component" value="Unassembled WGS sequence"/>
</dbReference>
<keyword evidence="4 7" id="KW-1133">Transmembrane helix</keyword>
<dbReference type="GO" id="GO:0016020">
    <property type="term" value="C:membrane"/>
    <property type="evidence" value="ECO:0007669"/>
    <property type="project" value="UniProtKB-SubCell"/>
</dbReference>
<protein>
    <submittedName>
        <fullName evidence="9">Transmembrane protein 151B</fullName>
    </submittedName>
</protein>
<dbReference type="PANTHER" id="PTHR31893:SF5">
    <property type="entry name" value="TRANSMEMBRANE PROTEIN 151 HOMOLOG"/>
    <property type="match status" value="1"/>
</dbReference>
<feature type="transmembrane region" description="Helical" evidence="7">
    <location>
        <begin position="291"/>
        <end position="309"/>
    </location>
</feature>
<evidence type="ECO:0000256" key="2">
    <source>
        <dbReference type="ARBA" id="ARBA00009583"/>
    </source>
</evidence>
<evidence type="ECO:0000256" key="3">
    <source>
        <dbReference type="ARBA" id="ARBA00022692"/>
    </source>
</evidence>
<comment type="subcellular location">
    <subcellularLocation>
        <location evidence="1">Membrane</location>
        <topology evidence="1">Multi-pass membrane protein</topology>
    </subcellularLocation>
</comment>
<evidence type="ECO:0000256" key="7">
    <source>
        <dbReference type="SAM" id="Phobius"/>
    </source>
</evidence>
<reference evidence="8" key="1">
    <citation type="journal article" date="2013" name="Genetics">
        <title>The draft genome and transcriptome of Panagrellus redivivus are shaped by the harsh demands of a free-living lifestyle.</title>
        <authorList>
            <person name="Srinivasan J."/>
            <person name="Dillman A.R."/>
            <person name="Macchietto M.G."/>
            <person name="Heikkinen L."/>
            <person name="Lakso M."/>
            <person name="Fracchia K.M."/>
            <person name="Antoshechkin I."/>
            <person name="Mortazavi A."/>
            <person name="Wong G."/>
            <person name="Sternberg P.W."/>
        </authorList>
    </citation>
    <scope>NUCLEOTIDE SEQUENCE [LARGE SCALE GENOMIC DNA]</scope>
    <source>
        <strain evidence="8">MT8872</strain>
    </source>
</reference>
<dbReference type="PANTHER" id="PTHR31893">
    <property type="entry name" value="TRANSMEMBRANE PROTEIN 151 HOMOLOG"/>
    <property type="match status" value="1"/>
</dbReference>
<name>A0A7E4ZUE5_PANRE</name>
<evidence type="ECO:0000256" key="4">
    <source>
        <dbReference type="ARBA" id="ARBA00022989"/>
    </source>
</evidence>
<dbReference type="Pfam" id="PF14857">
    <property type="entry name" value="TMEM151"/>
    <property type="match status" value="1"/>
</dbReference>
<evidence type="ECO:0000313" key="8">
    <source>
        <dbReference type="Proteomes" id="UP000492821"/>
    </source>
</evidence>
<accession>A0A7E4ZUE5</accession>
<dbReference type="InterPro" id="IPR026767">
    <property type="entry name" value="Tmem151"/>
</dbReference>
<keyword evidence="3 7" id="KW-0812">Transmembrane</keyword>
<evidence type="ECO:0000256" key="5">
    <source>
        <dbReference type="ARBA" id="ARBA00023136"/>
    </source>
</evidence>
<evidence type="ECO:0000256" key="1">
    <source>
        <dbReference type="ARBA" id="ARBA00004141"/>
    </source>
</evidence>
<evidence type="ECO:0000256" key="6">
    <source>
        <dbReference type="SAM" id="MobiDB-lite"/>
    </source>
</evidence>
<evidence type="ECO:0000313" key="9">
    <source>
        <dbReference type="WBParaSite" id="Pan_g18117.t1"/>
    </source>
</evidence>
<reference evidence="9" key="2">
    <citation type="submission" date="2020-10" db="UniProtKB">
        <authorList>
            <consortium name="WormBaseParasite"/>
        </authorList>
    </citation>
    <scope>IDENTIFICATION</scope>
</reference>
<proteinExistence type="inferred from homology"/>
<dbReference type="WBParaSite" id="Pan_g18117.t1">
    <property type="protein sequence ID" value="Pan_g18117.t1"/>
    <property type="gene ID" value="Pan_g18117"/>
</dbReference>
<feature type="region of interest" description="Disordered" evidence="6">
    <location>
        <begin position="415"/>
        <end position="448"/>
    </location>
</feature>